<dbReference type="Proteomes" id="UP000054516">
    <property type="component" value="Unassembled WGS sequence"/>
</dbReference>
<dbReference type="EMBL" id="DF977500">
    <property type="protein sequence ID" value="GAW26902.1"/>
    <property type="molecule type" value="Genomic_DNA"/>
</dbReference>
<evidence type="ECO:0000313" key="1">
    <source>
        <dbReference type="EMBL" id="GAW26902.1"/>
    </source>
</evidence>
<gene>
    <name evidence="1" type="ORF">SAMD00023353_5500250</name>
</gene>
<keyword evidence="2" id="KW-1185">Reference proteome</keyword>
<sequence length="124" mass="13309">MKGVTWHIGTRVAELALGKTETGTETGTGTEASSASAPCVCRPYVYLRRRRRVASRMGPDSWRGLDIFVVHVDDAGASCHTLAPAARPCERPRAYDVPGGGTEATFPRARWAVWYALGVFASGA</sequence>
<evidence type="ECO:0000313" key="2">
    <source>
        <dbReference type="Proteomes" id="UP000054516"/>
    </source>
</evidence>
<name>A0A1S8AAB2_ROSNE</name>
<accession>A0A1S8AAB2</accession>
<protein>
    <submittedName>
        <fullName evidence="1">Uncharacterized protein</fullName>
    </submittedName>
</protein>
<proteinExistence type="predicted"/>
<dbReference type="AlphaFoldDB" id="A0A1S8AAB2"/>
<reference evidence="1" key="1">
    <citation type="submission" date="2016-03" db="EMBL/GenBank/DDBJ databases">
        <title>Draft genome sequence of Rosellinia necatrix.</title>
        <authorList>
            <person name="Kanematsu S."/>
        </authorList>
    </citation>
    <scope>NUCLEOTIDE SEQUENCE [LARGE SCALE GENOMIC DNA]</scope>
    <source>
        <strain evidence="1">W97</strain>
    </source>
</reference>
<organism evidence="1">
    <name type="scientific">Rosellinia necatrix</name>
    <name type="common">White root-rot fungus</name>
    <dbReference type="NCBI Taxonomy" id="77044"/>
    <lineage>
        <taxon>Eukaryota</taxon>
        <taxon>Fungi</taxon>
        <taxon>Dikarya</taxon>
        <taxon>Ascomycota</taxon>
        <taxon>Pezizomycotina</taxon>
        <taxon>Sordariomycetes</taxon>
        <taxon>Xylariomycetidae</taxon>
        <taxon>Xylariales</taxon>
        <taxon>Xylariaceae</taxon>
        <taxon>Rosellinia</taxon>
    </lineage>
</organism>